<evidence type="ECO:0000313" key="1">
    <source>
        <dbReference type="EMBL" id="MBC8537433.1"/>
    </source>
</evidence>
<dbReference type="Proteomes" id="UP000617951">
    <property type="component" value="Unassembled WGS sequence"/>
</dbReference>
<dbReference type="RefSeq" id="WP_249279348.1">
    <property type="nucleotide sequence ID" value="NZ_JACRSS010000001.1"/>
</dbReference>
<dbReference type="EMBL" id="JACRSS010000001">
    <property type="protein sequence ID" value="MBC8537433.1"/>
    <property type="molecule type" value="Genomic_DNA"/>
</dbReference>
<sequence length="79" mass="8769">MKKLARIKQIIPTQGNIFAMYDDAEMDIVTTKRVACLALVESTSEICNEQVHALVLDAAGRFVFADSLDGFKYMTIIGQ</sequence>
<protein>
    <submittedName>
        <fullName evidence="1">Uncharacterized protein</fullName>
    </submittedName>
</protein>
<accession>A0A926DFY4</accession>
<organism evidence="1 2">
    <name type="scientific">Guopingia tenuis</name>
    <dbReference type="NCBI Taxonomy" id="2763656"/>
    <lineage>
        <taxon>Bacteria</taxon>
        <taxon>Bacillati</taxon>
        <taxon>Bacillota</taxon>
        <taxon>Clostridia</taxon>
        <taxon>Christensenellales</taxon>
        <taxon>Christensenellaceae</taxon>
        <taxon>Guopingia</taxon>
    </lineage>
</organism>
<dbReference type="AlphaFoldDB" id="A0A926DFY4"/>
<proteinExistence type="predicted"/>
<keyword evidence="2" id="KW-1185">Reference proteome</keyword>
<comment type="caution">
    <text evidence="1">The sequence shown here is derived from an EMBL/GenBank/DDBJ whole genome shotgun (WGS) entry which is preliminary data.</text>
</comment>
<evidence type="ECO:0000313" key="2">
    <source>
        <dbReference type="Proteomes" id="UP000617951"/>
    </source>
</evidence>
<reference evidence="1" key="1">
    <citation type="submission" date="2020-08" db="EMBL/GenBank/DDBJ databases">
        <title>Genome public.</title>
        <authorList>
            <person name="Liu C."/>
            <person name="Sun Q."/>
        </authorList>
    </citation>
    <scope>NUCLEOTIDE SEQUENCE</scope>
    <source>
        <strain evidence="1">NSJ-63</strain>
    </source>
</reference>
<gene>
    <name evidence="1" type="ORF">H8693_00610</name>
</gene>
<name>A0A926DFY4_9FIRM</name>